<accession>A0A1H8YI41</accession>
<feature type="transmembrane region" description="Helical" evidence="1">
    <location>
        <begin position="139"/>
        <end position="161"/>
    </location>
</feature>
<keyword evidence="1" id="KW-0812">Transmembrane</keyword>
<dbReference type="Proteomes" id="UP000198582">
    <property type="component" value="Unassembled WGS sequence"/>
</dbReference>
<feature type="transmembrane region" description="Helical" evidence="1">
    <location>
        <begin position="100"/>
        <end position="119"/>
    </location>
</feature>
<name>A0A1H8YI41_9PSEU</name>
<reference evidence="2 3" key="1">
    <citation type="submission" date="2016-10" db="EMBL/GenBank/DDBJ databases">
        <authorList>
            <person name="de Groot N.N."/>
        </authorList>
    </citation>
    <scope>NUCLEOTIDE SEQUENCE [LARGE SCALE GENOMIC DNA]</scope>
    <source>
        <strain evidence="2 3">DSM 44993</strain>
    </source>
</reference>
<dbReference type="AlphaFoldDB" id="A0A1H8YI41"/>
<evidence type="ECO:0000313" key="3">
    <source>
        <dbReference type="Proteomes" id="UP000198582"/>
    </source>
</evidence>
<organism evidence="2 3">
    <name type="scientific">Amycolatopsis saalfeldensis</name>
    <dbReference type="NCBI Taxonomy" id="394193"/>
    <lineage>
        <taxon>Bacteria</taxon>
        <taxon>Bacillati</taxon>
        <taxon>Actinomycetota</taxon>
        <taxon>Actinomycetes</taxon>
        <taxon>Pseudonocardiales</taxon>
        <taxon>Pseudonocardiaceae</taxon>
        <taxon>Amycolatopsis</taxon>
    </lineage>
</organism>
<evidence type="ECO:0008006" key="4">
    <source>
        <dbReference type="Google" id="ProtNLM"/>
    </source>
</evidence>
<evidence type="ECO:0000256" key="1">
    <source>
        <dbReference type="SAM" id="Phobius"/>
    </source>
</evidence>
<sequence>MPAAPATPPHRRPHTGAVLVLIAGALLIGGAFFDLCTINPASNGDAKDSLHVTAWSISLGGTAFRTPRYFGWPLVAVGAAAIVAAAVPMLRRRAAGRAEVLAGGVVAAAVVFMVAHVYSEIALFTAQGGSPAPRIETGIGVGTELLVAAGLVAIVALVTLFRKRPEPPDGLPLSEPDVVIHQLPPDEFPG</sequence>
<gene>
    <name evidence="2" type="ORF">SAMN04489732_115146</name>
</gene>
<evidence type="ECO:0000313" key="2">
    <source>
        <dbReference type="EMBL" id="SEP51108.1"/>
    </source>
</evidence>
<keyword evidence="1" id="KW-1133">Transmembrane helix</keyword>
<dbReference type="EMBL" id="FOEF01000015">
    <property type="protein sequence ID" value="SEP51108.1"/>
    <property type="molecule type" value="Genomic_DNA"/>
</dbReference>
<proteinExistence type="predicted"/>
<protein>
    <recommendedName>
        <fullName evidence="4">Tryptophan-associated transmembrane protein (Trp_oprn_chp)</fullName>
    </recommendedName>
</protein>
<keyword evidence="3" id="KW-1185">Reference proteome</keyword>
<keyword evidence="1" id="KW-0472">Membrane</keyword>
<feature type="transmembrane region" description="Helical" evidence="1">
    <location>
        <begin position="70"/>
        <end position="88"/>
    </location>
</feature>